<gene>
    <name evidence="1" type="ORF">PPRIM_AZ9-3.1.T0120091</name>
</gene>
<dbReference type="Proteomes" id="UP000688137">
    <property type="component" value="Unassembled WGS sequence"/>
</dbReference>
<protein>
    <submittedName>
        <fullName evidence="1">Uncharacterized protein</fullName>
    </submittedName>
</protein>
<keyword evidence="2" id="KW-1185">Reference proteome</keyword>
<dbReference type="OMA" id="VEPWIGN"/>
<sequence>MFCNDPQFTLLNIEEEWSNVNNKMQNPLNVEPWIGNYDNIFKQDRKQISPKKMQIKTTIRTTTQTRRRSIETTNPSHQDSCPKIEIKSYIQSFQMTSLSPRKNSTQKYRNSCVKALFQKSLYNNNSLTWNDYYKIIQKNRNEEILNYNVIGYNIKPHQSDEKQQVLNNFRMKLKQKTKNKTVY</sequence>
<evidence type="ECO:0000313" key="2">
    <source>
        <dbReference type="Proteomes" id="UP000688137"/>
    </source>
</evidence>
<accession>A0A8S1JZ77</accession>
<organism evidence="1 2">
    <name type="scientific">Paramecium primaurelia</name>
    <dbReference type="NCBI Taxonomy" id="5886"/>
    <lineage>
        <taxon>Eukaryota</taxon>
        <taxon>Sar</taxon>
        <taxon>Alveolata</taxon>
        <taxon>Ciliophora</taxon>
        <taxon>Intramacronucleata</taxon>
        <taxon>Oligohymenophorea</taxon>
        <taxon>Peniculida</taxon>
        <taxon>Parameciidae</taxon>
        <taxon>Paramecium</taxon>
    </lineage>
</organism>
<comment type="caution">
    <text evidence="1">The sequence shown here is derived from an EMBL/GenBank/DDBJ whole genome shotgun (WGS) entry which is preliminary data.</text>
</comment>
<dbReference type="AlphaFoldDB" id="A0A8S1JZ77"/>
<reference evidence="1" key="1">
    <citation type="submission" date="2021-01" db="EMBL/GenBank/DDBJ databases">
        <authorList>
            <consortium name="Genoscope - CEA"/>
            <person name="William W."/>
        </authorList>
    </citation>
    <scope>NUCLEOTIDE SEQUENCE</scope>
</reference>
<proteinExistence type="predicted"/>
<dbReference type="EMBL" id="CAJJDM010000009">
    <property type="protein sequence ID" value="CAD8047781.1"/>
    <property type="molecule type" value="Genomic_DNA"/>
</dbReference>
<name>A0A8S1JZ77_PARPR</name>
<evidence type="ECO:0000313" key="1">
    <source>
        <dbReference type="EMBL" id="CAD8047781.1"/>
    </source>
</evidence>